<dbReference type="EMBL" id="JACHXW010000011">
    <property type="protein sequence ID" value="MBB3153677.1"/>
    <property type="molecule type" value="Genomic_DNA"/>
</dbReference>
<feature type="signal peptide" evidence="1">
    <location>
        <begin position="1"/>
        <end position="25"/>
    </location>
</feature>
<reference evidence="2 3" key="1">
    <citation type="submission" date="2020-08" db="EMBL/GenBank/DDBJ databases">
        <title>Genomic Encyclopedia of Type Strains, Phase III (KMG-III): the genomes of soil and plant-associated and newly described type strains.</title>
        <authorList>
            <person name="Whitman W."/>
        </authorList>
    </citation>
    <scope>NUCLEOTIDE SEQUENCE [LARGE SCALE GENOMIC DNA]</scope>
    <source>
        <strain evidence="2 3">CECT 8234</strain>
    </source>
</reference>
<organism evidence="2 3">
    <name type="scientific">Paenibacillus endophyticus</name>
    <dbReference type="NCBI Taxonomy" id="1294268"/>
    <lineage>
        <taxon>Bacteria</taxon>
        <taxon>Bacillati</taxon>
        <taxon>Bacillota</taxon>
        <taxon>Bacilli</taxon>
        <taxon>Bacillales</taxon>
        <taxon>Paenibacillaceae</taxon>
        <taxon>Paenibacillus</taxon>
    </lineage>
</organism>
<dbReference type="SUPFAM" id="SSF48239">
    <property type="entry name" value="Terpenoid cyclases/Protein prenyltransferases"/>
    <property type="match status" value="1"/>
</dbReference>
<comment type="caution">
    <text evidence="2">The sequence shown here is derived from an EMBL/GenBank/DDBJ whole genome shotgun (WGS) entry which is preliminary data.</text>
</comment>
<name>A0A7W5C9M5_9BACL</name>
<sequence>MKRVLSLIMLAIMLTGCNSSLSVQQATPIDLVLQQRYADLGHVAGFKNGKPSIYTTLWTLKTLNELEIKISHKSEIIDWMNSVELVQSVHSTNTANSEWLEGLPPEYALIFQLEIFNELGTNVPTKYLENIDNHFRERQQSDGSFVIEEEINDPHISTLWAIRIYDLLKLEIPYKNKVVQYINNRYFNLESDISIINHVYYLTMLKQTIPDDLLLRFKEVVKGLSTDIYNSKDSFRTTHMWYQIKIIATTIPVDIKIEIGKDKLLYSFNQYFNGEGSSPEVLYKYCVIYDDKINKDEKEELKDIFENTYFNNGWNTHGGLLEDGYEEGRAIAIATSQAKEWGENRDKQIRKKTV</sequence>
<gene>
    <name evidence="2" type="ORF">FHS16_003752</name>
</gene>
<protein>
    <recommendedName>
        <fullName evidence="4">Lipoprotein</fullName>
    </recommendedName>
</protein>
<feature type="chain" id="PRO_5031329546" description="Lipoprotein" evidence="1">
    <location>
        <begin position="26"/>
        <end position="354"/>
    </location>
</feature>
<evidence type="ECO:0008006" key="4">
    <source>
        <dbReference type="Google" id="ProtNLM"/>
    </source>
</evidence>
<evidence type="ECO:0000313" key="2">
    <source>
        <dbReference type="EMBL" id="MBB3153677.1"/>
    </source>
</evidence>
<keyword evidence="3" id="KW-1185">Reference proteome</keyword>
<dbReference type="InterPro" id="IPR008930">
    <property type="entry name" value="Terpenoid_cyclase/PrenylTrfase"/>
</dbReference>
<evidence type="ECO:0000256" key="1">
    <source>
        <dbReference type="SAM" id="SignalP"/>
    </source>
</evidence>
<proteinExistence type="predicted"/>
<accession>A0A7W5C9M5</accession>
<dbReference type="PROSITE" id="PS51257">
    <property type="entry name" value="PROKAR_LIPOPROTEIN"/>
    <property type="match status" value="1"/>
</dbReference>
<evidence type="ECO:0000313" key="3">
    <source>
        <dbReference type="Proteomes" id="UP000518605"/>
    </source>
</evidence>
<dbReference type="AlphaFoldDB" id="A0A7W5C9M5"/>
<dbReference type="Proteomes" id="UP000518605">
    <property type="component" value="Unassembled WGS sequence"/>
</dbReference>
<dbReference type="RefSeq" id="WP_246431821.1">
    <property type="nucleotide sequence ID" value="NZ_JACHXW010000011.1"/>
</dbReference>
<keyword evidence="1" id="KW-0732">Signal</keyword>